<protein>
    <submittedName>
        <fullName evidence="1">Uncharacterized protein</fullName>
    </submittedName>
</protein>
<reference evidence="1" key="2">
    <citation type="submission" date="2022-01" db="EMBL/GenBank/DDBJ databases">
        <authorList>
            <person name="Yamashiro T."/>
            <person name="Shiraishi A."/>
            <person name="Satake H."/>
            <person name="Nakayama K."/>
        </authorList>
    </citation>
    <scope>NUCLEOTIDE SEQUENCE</scope>
</reference>
<dbReference type="Proteomes" id="UP001151760">
    <property type="component" value="Unassembled WGS sequence"/>
</dbReference>
<gene>
    <name evidence="1" type="ORF">Tco_0974712</name>
</gene>
<comment type="caution">
    <text evidence="1">The sequence shown here is derived from an EMBL/GenBank/DDBJ whole genome shotgun (WGS) entry which is preliminary data.</text>
</comment>
<reference evidence="1" key="1">
    <citation type="journal article" date="2022" name="Int. J. Mol. Sci.">
        <title>Draft Genome of Tanacetum Coccineum: Genomic Comparison of Closely Related Tanacetum-Family Plants.</title>
        <authorList>
            <person name="Yamashiro T."/>
            <person name="Shiraishi A."/>
            <person name="Nakayama K."/>
            <person name="Satake H."/>
        </authorList>
    </citation>
    <scope>NUCLEOTIDE SEQUENCE</scope>
</reference>
<dbReference type="EMBL" id="BQNB010016164">
    <property type="protein sequence ID" value="GJT48555.1"/>
    <property type="molecule type" value="Genomic_DNA"/>
</dbReference>
<keyword evidence="2" id="KW-1185">Reference proteome</keyword>
<evidence type="ECO:0000313" key="1">
    <source>
        <dbReference type="EMBL" id="GJT48555.1"/>
    </source>
</evidence>
<evidence type="ECO:0000313" key="2">
    <source>
        <dbReference type="Proteomes" id="UP001151760"/>
    </source>
</evidence>
<organism evidence="1 2">
    <name type="scientific">Tanacetum coccineum</name>
    <dbReference type="NCBI Taxonomy" id="301880"/>
    <lineage>
        <taxon>Eukaryota</taxon>
        <taxon>Viridiplantae</taxon>
        <taxon>Streptophyta</taxon>
        <taxon>Embryophyta</taxon>
        <taxon>Tracheophyta</taxon>
        <taxon>Spermatophyta</taxon>
        <taxon>Magnoliopsida</taxon>
        <taxon>eudicotyledons</taxon>
        <taxon>Gunneridae</taxon>
        <taxon>Pentapetalae</taxon>
        <taxon>asterids</taxon>
        <taxon>campanulids</taxon>
        <taxon>Asterales</taxon>
        <taxon>Asteraceae</taxon>
        <taxon>Asteroideae</taxon>
        <taxon>Anthemideae</taxon>
        <taxon>Anthemidinae</taxon>
        <taxon>Tanacetum</taxon>
    </lineage>
</organism>
<proteinExistence type="predicted"/>
<sequence length="118" mass="12330">MKTKCTLGADMKTKRILWRCVALRVAVVVVSRRWWRQSFKVVAVESGREDGDNVVAWFDGRDDGGVVAAVSWSGSQGGGAEKDGVVVGSVDVAWGGIEVADAAVVGRNLAGKGGAAPE</sequence>
<name>A0ABQ5ECE0_9ASTR</name>
<accession>A0ABQ5ECE0</accession>